<sequence>MIAAPCLGEQSDRALSFLIVHDEYRKLLRMIGFSVSFVNVGEHRVPDMFPVQRYRDLLETIGFSASFVRVREHRLQKMFHILLIRNDAEGGSSLLTDALQGSVLATSQRDYQGLIAFPQYVEAPK</sequence>
<proteinExistence type="predicted"/>
<protein>
    <submittedName>
        <fullName evidence="1">Uncharacterized protein</fullName>
    </submittedName>
</protein>
<dbReference type="AlphaFoldDB" id="A0A7J7ILC8"/>
<evidence type="ECO:0000313" key="2">
    <source>
        <dbReference type="Proteomes" id="UP000530660"/>
    </source>
</evidence>
<accession>A0A7J7ILC8</accession>
<dbReference type="EMBL" id="VWRR01000005">
    <property type="protein sequence ID" value="KAF6003922.1"/>
    <property type="molecule type" value="Genomic_DNA"/>
</dbReference>
<reference evidence="1 2" key="1">
    <citation type="journal article" date="2020" name="J. Phycol.">
        <title>Comparative genome analysis reveals Cyanidiococcus gen. nov., a new extremophilic red algal genus sister to Cyanidioschyzon (Cyanidioschyzonaceae, Rhodophyta).</title>
        <authorList>
            <person name="Liu S.-L."/>
            <person name="Chiang Y.-R."/>
            <person name="Yoon H.S."/>
            <person name="Fu H.-Y."/>
        </authorList>
    </citation>
    <scope>NUCLEOTIDE SEQUENCE [LARGE SCALE GENOMIC DNA]</scope>
    <source>
        <strain evidence="1 2">THAL066</strain>
    </source>
</reference>
<dbReference type="Proteomes" id="UP000530660">
    <property type="component" value="Unassembled WGS sequence"/>
</dbReference>
<organism evidence="1 2">
    <name type="scientific">Cyanidiococcus yangmingshanensis</name>
    <dbReference type="NCBI Taxonomy" id="2690220"/>
    <lineage>
        <taxon>Eukaryota</taxon>
        <taxon>Rhodophyta</taxon>
        <taxon>Bangiophyceae</taxon>
        <taxon>Cyanidiales</taxon>
        <taxon>Cyanidiaceae</taxon>
        <taxon>Cyanidiococcus</taxon>
    </lineage>
</organism>
<comment type="caution">
    <text evidence="1">The sequence shown here is derived from an EMBL/GenBank/DDBJ whole genome shotgun (WGS) entry which is preliminary data.</text>
</comment>
<name>A0A7J7ILC8_9RHOD</name>
<gene>
    <name evidence="1" type="ORF">F1559_003895</name>
</gene>
<keyword evidence="2" id="KW-1185">Reference proteome</keyword>
<evidence type="ECO:0000313" key="1">
    <source>
        <dbReference type="EMBL" id="KAF6003922.1"/>
    </source>
</evidence>